<dbReference type="Pfam" id="PF13692">
    <property type="entry name" value="Glyco_trans_1_4"/>
    <property type="match status" value="1"/>
</dbReference>
<dbReference type="CDD" id="cd03801">
    <property type="entry name" value="GT4_PimA-like"/>
    <property type="match status" value="1"/>
</dbReference>
<proteinExistence type="predicted"/>
<evidence type="ECO:0000313" key="2">
    <source>
        <dbReference type="Proteomes" id="UP000249046"/>
    </source>
</evidence>
<dbReference type="AlphaFoldDB" id="A0A2W5KVA3"/>
<accession>A0A2W5KVA3</accession>
<gene>
    <name evidence="1" type="ORF">DI564_05420</name>
</gene>
<evidence type="ECO:0000313" key="1">
    <source>
        <dbReference type="EMBL" id="PZQ18725.1"/>
    </source>
</evidence>
<dbReference type="Proteomes" id="UP000249046">
    <property type="component" value="Unassembled WGS sequence"/>
</dbReference>
<name>A0A2W5KVA3_9GAMM</name>
<dbReference type="PANTHER" id="PTHR12526">
    <property type="entry name" value="GLYCOSYLTRANSFERASE"/>
    <property type="match status" value="1"/>
</dbReference>
<dbReference type="PANTHER" id="PTHR12526:SF635">
    <property type="entry name" value="GLYCOSYL TRANSFERASE GROUP 1"/>
    <property type="match status" value="1"/>
</dbReference>
<reference evidence="1 2" key="1">
    <citation type="submission" date="2017-08" db="EMBL/GenBank/DDBJ databases">
        <title>Infants hospitalized years apart are colonized by the same room-sourced microbial strains.</title>
        <authorList>
            <person name="Brooks B."/>
            <person name="Olm M.R."/>
            <person name="Firek B.A."/>
            <person name="Baker R."/>
            <person name="Thomas B.C."/>
            <person name="Morowitz M.J."/>
            <person name="Banfield J.F."/>
        </authorList>
    </citation>
    <scope>NUCLEOTIDE SEQUENCE [LARGE SCALE GENOMIC DNA]</scope>
    <source>
        <strain evidence="1">S2_005_003_R2_42</strain>
    </source>
</reference>
<keyword evidence="1" id="KW-0808">Transferase</keyword>
<sequence>MRLLMLTRYGPLGASSRLRSLQYVPALRAAGIETDVSSLLGDDYVRDLYTGRIAPAAVAAAYLRRWRRLRDAGRYDLVWIEKEAWPWLPGWLERALLDRGTRLVFDYDDALFHRYDTHRSRWVRAVLGSKIDGLMRRADLVTAGNDYLAAHARAAGCRHVARLPTVVDLTRYPLPSPRAPDGRTVVVGWIGSPSTAGYLRAVAEPLASLQAAGRIRCVAIGARPDQVEGTPFDAVPWHESTEADQLRQCDIGIMPLPDGPWERGKCGYKLIQYMACGLPVVASPVGINVELVADGERGWLADTDTQWSEAISRLVADPSLRRRMGQAGRALVEHHYSLQVQAGRLIELLRGAARAESVA</sequence>
<dbReference type="SUPFAM" id="SSF53756">
    <property type="entry name" value="UDP-Glycosyltransferase/glycogen phosphorylase"/>
    <property type="match status" value="1"/>
</dbReference>
<comment type="caution">
    <text evidence="1">The sequence shown here is derived from an EMBL/GenBank/DDBJ whole genome shotgun (WGS) entry which is preliminary data.</text>
</comment>
<dbReference type="GO" id="GO:0016757">
    <property type="term" value="F:glycosyltransferase activity"/>
    <property type="evidence" value="ECO:0007669"/>
    <property type="project" value="TreeGrafter"/>
</dbReference>
<dbReference type="EMBL" id="QFPO01000003">
    <property type="protein sequence ID" value="PZQ18725.1"/>
    <property type="molecule type" value="Genomic_DNA"/>
</dbReference>
<organism evidence="1 2">
    <name type="scientific">Rhodanobacter denitrificans</name>
    <dbReference type="NCBI Taxonomy" id="666685"/>
    <lineage>
        <taxon>Bacteria</taxon>
        <taxon>Pseudomonadati</taxon>
        <taxon>Pseudomonadota</taxon>
        <taxon>Gammaproteobacteria</taxon>
        <taxon>Lysobacterales</taxon>
        <taxon>Rhodanobacteraceae</taxon>
        <taxon>Rhodanobacter</taxon>
    </lineage>
</organism>
<protein>
    <submittedName>
        <fullName evidence="1">Glycosyl transferase family 1</fullName>
    </submittedName>
</protein>
<dbReference type="Gene3D" id="3.40.50.2000">
    <property type="entry name" value="Glycogen Phosphorylase B"/>
    <property type="match status" value="2"/>
</dbReference>